<evidence type="ECO:0000313" key="3">
    <source>
        <dbReference type="Proteomes" id="UP001054252"/>
    </source>
</evidence>
<dbReference type="SUPFAM" id="SSF52047">
    <property type="entry name" value="RNI-like"/>
    <property type="match status" value="1"/>
</dbReference>
<keyword evidence="3" id="KW-1185">Reference proteome</keyword>
<dbReference type="Proteomes" id="UP001054252">
    <property type="component" value="Unassembled WGS sequence"/>
</dbReference>
<reference evidence="2 3" key="1">
    <citation type="journal article" date="2021" name="Commun. Biol.">
        <title>The genome of Shorea leprosula (Dipterocarpaceae) highlights the ecological relevance of drought in aseasonal tropical rainforests.</title>
        <authorList>
            <person name="Ng K.K.S."/>
            <person name="Kobayashi M.J."/>
            <person name="Fawcett J.A."/>
            <person name="Hatakeyama M."/>
            <person name="Paape T."/>
            <person name="Ng C.H."/>
            <person name="Ang C.C."/>
            <person name="Tnah L.H."/>
            <person name="Lee C.T."/>
            <person name="Nishiyama T."/>
            <person name="Sese J."/>
            <person name="O'Brien M.J."/>
            <person name="Copetti D."/>
            <person name="Mohd Noor M.I."/>
            <person name="Ong R.C."/>
            <person name="Putra M."/>
            <person name="Sireger I.Z."/>
            <person name="Indrioko S."/>
            <person name="Kosugi Y."/>
            <person name="Izuno A."/>
            <person name="Isagi Y."/>
            <person name="Lee S.L."/>
            <person name="Shimizu K.K."/>
        </authorList>
    </citation>
    <scope>NUCLEOTIDE SEQUENCE [LARGE SCALE GENOMIC DNA]</scope>
    <source>
        <strain evidence="2">214</strain>
    </source>
</reference>
<dbReference type="Gene3D" id="3.80.10.10">
    <property type="entry name" value="Ribonuclease Inhibitor"/>
    <property type="match status" value="1"/>
</dbReference>
<gene>
    <name evidence="2" type="ORF">SLEP1_g10913</name>
</gene>
<dbReference type="Pfam" id="PF00646">
    <property type="entry name" value="F-box"/>
    <property type="match status" value="1"/>
</dbReference>
<protein>
    <recommendedName>
        <fullName evidence="1">F-box domain-containing protein</fullName>
    </recommendedName>
</protein>
<comment type="caution">
    <text evidence="2">The sequence shown here is derived from an EMBL/GenBank/DDBJ whole genome shotgun (WGS) entry which is preliminary data.</text>
</comment>
<evidence type="ECO:0000313" key="2">
    <source>
        <dbReference type="EMBL" id="GKU97830.1"/>
    </source>
</evidence>
<sequence>MEKRTTFEKNKIDRLSNLPENLILCILTLIDTKEAVKTSILSKRWSHLWTCLPKLHFDSQSFKTLDSFKKFVRFVLSQRDDGCTLQSLWFYSESTDKSFIKRVIGYAMLHGIQEISIITPAVICFHSLETASLVTIHLKYVSLLFENSDSIDLFSSCRNLEELSITDCNCLNVGKVVKISAPHLAKLNIWNVQAEDLEFVISTPRLSVFHYGVRFLNPTKIFISECHVLERVGFYIAYNGVFPYDMEILKLYLENLYWKAIQNIIPSAKSFMMQLCGWKVIVVEHNGYSTIEIYSLEGKVLFPWKFQCSGSKKFIMEAYYCFSSHVCHLKKVIWQLKTRTGEPRTSWKLGPDDPVIRSILNQLEEIELTHVTGKAMLVPLET</sequence>
<feature type="domain" description="F-box" evidence="1">
    <location>
        <begin position="12"/>
        <end position="65"/>
    </location>
</feature>
<dbReference type="InterPro" id="IPR036047">
    <property type="entry name" value="F-box-like_dom_sf"/>
</dbReference>
<dbReference type="PANTHER" id="PTHR34223">
    <property type="entry name" value="OS11G0201299 PROTEIN"/>
    <property type="match status" value="1"/>
</dbReference>
<dbReference type="InterPro" id="IPR053781">
    <property type="entry name" value="F-box_AtFBL13-like"/>
</dbReference>
<dbReference type="AlphaFoldDB" id="A0AAV5IFD3"/>
<dbReference type="PANTHER" id="PTHR34223:SF51">
    <property type="entry name" value="OS06G0556300 PROTEIN"/>
    <property type="match status" value="1"/>
</dbReference>
<proteinExistence type="predicted"/>
<dbReference type="InterPro" id="IPR032675">
    <property type="entry name" value="LRR_dom_sf"/>
</dbReference>
<accession>A0AAV5IFD3</accession>
<dbReference type="InterPro" id="IPR053197">
    <property type="entry name" value="F-box_SCFL_complex_component"/>
</dbReference>
<dbReference type="SUPFAM" id="SSF81383">
    <property type="entry name" value="F-box domain"/>
    <property type="match status" value="1"/>
</dbReference>
<organism evidence="2 3">
    <name type="scientific">Rubroshorea leprosula</name>
    <dbReference type="NCBI Taxonomy" id="152421"/>
    <lineage>
        <taxon>Eukaryota</taxon>
        <taxon>Viridiplantae</taxon>
        <taxon>Streptophyta</taxon>
        <taxon>Embryophyta</taxon>
        <taxon>Tracheophyta</taxon>
        <taxon>Spermatophyta</taxon>
        <taxon>Magnoliopsida</taxon>
        <taxon>eudicotyledons</taxon>
        <taxon>Gunneridae</taxon>
        <taxon>Pentapetalae</taxon>
        <taxon>rosids</taxon>
        <taxon>malvids</taxon>
        <taxon>Malvales</taxon>
        <taxon>Dipterocarpaceae</taxon>
        <taxon>Rubroshorea</taxon>
    </lineage>
</organism>
<dbReference type="InterPro" id="IPR001810">
    <property type="entry name" value="F-box_dom"/>
</dbReference>
<dbReference type="PROSITE" id="PS50181">
    <property type="entry name" value="FBOX"/>
    <property type="match status" value="1"/>
</dbReference>
<evidence type="ECO:0000259" key="1">
    <source>
        <dbReference type="PROSITE" id="PS50181"/>
    </source>
</evidence>
<dbReference type="EMBL" id="BPVZ01000012">
    <property type="protein sequence ID" value="GKU97830.1"/>
    <property type="molecule type" value="Genomic_DNA"/>
</dbReference>
<name>A0AAV5IFD3_9ROSI</name>
<dbReference type="CDD" id="cd22160">
    <property type="entry name" value="F-box_AtFBL13-like"/>
    <property type="match status" value="1"/>
</dbReference>